<dbReference type="AlphaFoldDB" id="A0A915EZN0"/>
<name>A0A915EZN0_9CEST</name>
<keyword evidence="1" id="KW-0812">Transmembrane</keyword>
<evidence type="ECO:0000313" key="2">
    <source>
        <dbReference type="Proteomes" id="UP000887562"/>
    </source>
</evidence>
<dbReference type="WBParaSite" id="maker-E.canG7_contigs_6159-snap-gene-0.1-mRNA-1">
    <property type="protein sequence ID" value="maker-E.canG7_contigs_6159-snap-gene-0.1-mRNA-1"/>
    <property type="gene ID" value="EcG7_09396"/>
</dbReference>
<keyword evidence="1" id="KW-1133">Transmembrane helix</keyword>
<feature type="transmembrane region" description="Helical" evidence="1">
    <location>
        <begin position="57"/>
        <end position="82"/>
    </location>
</feature>
<organism evidence="2 3">
    <name type="scientific">Echinococcus canadensis</name>
    <dbReference type="NCBI Taxonomy" id="519352"/>
    <lineage>
        <taxon>Eukaryota</taxon>
        <taxon>Metazoa</taxon>
        <taxon>Spiralia</taxon>
        <taxon>Lophotrochozoa</taxon>
        <taxon>Platyhelminthes</taxon>
        <taxon>Cestoda</taxon>
        <taxon>Eucestoda</taxon>
        <taxon>Cyclophyllidea</taxon>
        <taxon>Taeniidae</taxon>
        <taxon>Echinococcus</taxon>
        <taxon>Echinococcus canadensis group</taxon>
    </lineage>
</organism>
<dbReference type="Proteomes" id="UP000887562">
    <property type="component" value="Unplaced"/>
</dbReference>
<reference evidence="3" key="1">
    <citation type="submission" date="2022-11" db="UniProtKB">
        <authorList>
            <consortium name="WormBaseParasite"/>
        </authorList>
    </citation>
    <scope>IDENTIFICATION</scope>
</reference>
<keyword evidence="2" id="KW-1185">Reference proteome</keyword>
<keyword evidence="1" id="KW-0472">Membrane</keyword>
<feature type="transmembrane region" description="Helical" evidence="1">
    <location>
        <begin position="26"/>
        <end position="45"/>
    </location>
</feature>
<evidence type="ECO:0000313" key="3">
    <source>
        <dbReference type="WBParaSite" id="maker-E.canG7_contigs_6159-snap-gene-0.1-mRNA-1"/>
    </source>
</evidence>
<sequence length="202" mass="22765">MNDDGFPTIPTANLAFYIASHITQPAFYIIFFTLTLLSLLFYSSLSPSLFFSFPSFICISLFMFLLCADVPFPLTALLFILYGAVYVSLNDHHLPLYHGPLSIAPSAWMMILQQFLPPISPFISLRTLLRVSFMLHFVSIPLTNIHLSLSFSTHFSLSSPTYTSVFISMPCTDVPSTLILVLGIKFIFPFCCRFALNRESSF</sequence>
<protein>
    <submittedName>
        <fullName evidence="3">Uncharacterized protein</fullName>
    </submittedName>
</protein>
<feature type="transmembrane region" description="Helical" evidence="1">
    <location>
        <begin position="133"/>
        <end position="157"/>
    </location>
</feature>
<accession>A0A915EZN0</accession>
<proteinExistence type="predicted"/>
<feature type="transmembrane region" description="Helical" evidence="1">
    <location>
        <begin position="177"/>
        <end position="196"/>
    </location>
</feature>
<evidence type="ECO:0000256" key="1">
    <source>
        <dbReference type="SAM" id="Phobius"/>
    </source>
</evidence>